<feature type="transmembrane region" description="Helical" evidence="2">
    <location>
        <begin position="91"/>
        <end position="111"/>
    </location>
</feature>
<accession>A0A7S2UQT6</accession>
<keyword evidence="2" id="KW-0812">Transmembrane</keyword>
<feature type="transmembrane region" description="Helical" evidence="2">
    <location>
        <begin position="153"/>
        <end position="177"/>
    </location>
</feature>
<name>A0A7S2UQT6_9STRA</name>
<keyword evidence="2" id="KW-0472">Membrane</keyword>
<feature type="transmembrane region" description="Helical" evidence="2">
    <location>
        <begin position="118"/>
        <end position="141"/>
    </location>
</feature>
<organism evidence="3">
    <name type="scientific">Attheya septentrionalis</name>
    <dbReference type="NCBI Taxonomy" id="420275"/>
    <lineage>
        <taxon>Eukaryota</taxon>
        <taxon>Sar</taxon>
        <taxon>Stramenopiles</taxon>
        <taxon>Ochrophyta</taxon>
        <taxon>Bacillariophyta</taxon>
        <taxon>Coscinodiscophyceae</taxon>
        <taxon>Chaetocerotophycidae</taxon>
        <taxon>Chaetocerotales</taxon>
        <taxon>Attheyaceae</taxon>
        <taxon>Attheya</taxon>
    </lineage>
</organism>
<protein>
    <submittedName>
        <fullName evidence="3">Uncharacterized protein</fullName>
    </submittedName>
</protein>
<sequence length="237" mass="25849">MAVGCYPNGCCQGCCAGLLVFVSLVFGLIATFSCHIIEVDLGNDEGAVDSFGYGLFGREEIASNSNAFECTRYSDTVKDELFDSSWKAAQAMGLLMVIFTICLAVMMLVIICCGISKCFAIILGVVSLLTSVMAVLMLLLFNSDFCDLNNCSIGVSGVLAVCASITLLLATMPLCCFRDAGCCSRIKQKHTDDKDEEKQSHDKKEEDEIKDEEEKPVTEEKKEDFRDESPEIELSEA</sequence>
<dbReference type="AlphaFoldDB" id="A0A7S2UQT6"/>
<feature type="compositionally biased region" description="Basic and acidic residues" evidence="1">
    <location>
        <begin position="189"/>
        <end position="229"/>
    </location>
</feature>
<keyword evidence="2" id="KW-1133">Transmembrane helix</keyword>
<dbReference type="EMBL" id="HBHQ01028348">
    <property type="protein sequence ID" value="CAD9827390.1"/>
    <property type="molecule type" value="Transcribed_RNA"/>
</dbReference>
<proteinExistence type="predicted"/>
<feature type="region of interest" description="Disordered" evidence="1">
    <location>
        <begin position="188"/>
        <end position="237"/>
    </location>
</feature>
<evidence type="ECO:0000313" key="3">
    <source>
        <dbReference type="EMBL" id="CAD9827390.1"/>
    </source>
</evidence>
<reference evidence="3" key="1">
    <citation type="submission" date="2021-01" db="EMBL/GenBank/DDBJ databases">
        <authorList>
            <person name="Corre E."/>
            <person name="Pelletier E."/>
            <person name="Niang G."/>
            <person name="Scheremetjew M."/>
            <person name="Finn R."/>
            <person name="Kale V."/>
            <person name="Holt S."/>
            <person name="Cochrane G."/>
            <person name="Meng A."/>
            <person name="Brown T."/>
            <person name="Cohen L."/>
        </authorList>
    </citation>
    <scope>NUCLEOTIDE SEQUENCE</scope>
    <source>
        <strain evidence="3">CCMP2084</strain>
    </source>
</reference>
<evidence type="ECO:0000256" key="2">
    <source>
        <dbReference type="SAM" id="Phobius"/>
    </source>
</evidence>
<evidence type="ECO:0000256" key="1">
    <source>
        <dbReference type="SAM" id="MobiDB-lite"/>
    </source>
</evidence>
<gene>
    <name evidence="3" type="ORF">ASEP1449_LOCUS19224</name>
</gene>